<protein>
    <submittedName>
        <fullName evidence="2">Cilia and flagella associated protein 69</fullName>
    </submittedName>
</protein>
<dbReference type="GO" id="GO:1990834">
    <property type="term" value="P:response to odorant"/>
    <property type="evidence" value="ECO:0007669"/>
    <property type="project" value="TreeGrafter"/>
</dbReference>
<dbReference type="InterPro" id="IPR011989">
    <property type="entry name" value="ARM-like"/>
</dbReference>
<evidence type="ECO:0000259" key="1">
    <source>
        <dbReference type="Pfam" id="PF21049"/>
    </source>
</evidence>
<dbReference type="InterPro" id="IPR048732">
    <property type="entry name" value="CFA69"/>
</dbReference>
<dbReference type="Gene3D" id="1.25.10.10">
    <property type="entry name" value="Leucine-rich Repeat Variant"/>
    <property type="match status" value="1"/>
</dbReference>
<evidence type="ECO:0000313" key="2">
    <source>
        <dbReference type="Ensembl" id="ENSOMEP00000032809.1"/>
    </source>
</evidence>
<dbReference type="GO" id="GO:1902093">
    <property type="term" value="P:positive regulation of flagellated sperm motility"/>
    <property type="evidence" value="ECO:0007669"/>
    <property type="project" value="TreeGrafter"/>
</dbReference>
<dbReference type="Proteomes" id="UP000261560">
    <property type="component" value="Unplaced"/>
</dbReference>
<dbReference type="GeneTree" id="ENSGT00390000014274"/>
<dbReference type="Pfam" id="PF21049">
    <property type="entry name" value="CFA69_ARM_rpt"/>
    <property type="match status" value="2"/>
</dbReference>
<dbReference type="GO" id="GO:0042048">
    <property type="term" value="P:olfactory behavior"/>
    <property type="evidence" value="ECO:0007669"/>
    <property type="project" value="TreeGrafter"/>
</dbReference>
<dbReference type="InterPro" id="IPR048733">
    <property type="entry name" value="CFA69_ARM_dom"/>
</dbReference>
<dbReference type="GO" id="GO:0097225">
    <property type="term" value="C:sperm midpiece"/>
    <property type="evidence" value="ECO:0007669"/>
    <property type="project" value="TreeGrafter"/>
</dbReference>
<keyword evidence="3" id="KW-1185">Reference proteome</keyword>
<feature type="domain" description="Cilia- and flagella-associated protein 69 ARM repeats" evidence="1">
    <location>
        <begin position="2"/>
        <end position="69"/>
    </location>
</feature>
<name>A0A3B3DTP7_ORYME</name>
<dbReference type="PANTHER" id="PTHR14716:SF0">
    <property type="entry name" value="CILIA- AND FLAGELLA-ASSOCIATED PROTEIN 69"/>
    <property type="match status" value="1"/>
</dbReference>
<proteinExistence type="predicted"/>
<organism evidence="2 3">
    <name type="scientific">Oryzias melastigma</name>
    <name type="common">Marine medaka</name>
    <dbReference type="NCBI Taxonomy" id="30732"/>
    <lineage>
        <taxon>Eukaryota</taxon>
        <taxon>Metazoa</taxon>
        <taxon>Chordata</taxon>
        <taxon>Craniata</taxon>
        <taxon>Vertebrata</taxon>
        <taxon>Euteleostomi</taxon>
        <taxon>Actinopterygii</taxon>
        <taxon>Neopterygii</taxon>
        <taxon>Teleostei</taxon>
        <taxon>Neoteleostei</taxon>
        <taxon>Acanthomorphata</taxon>
        <taxon>Ovalentaria</taxon>
        <taxon>Atherinomorphae</taxon>
        <taxon>Beloniformes</taxon>
        <taxon>Adrianichthyidae</taxon>
        <taxon>Oryziinae</taxon>
        <taxon>Oryzias</taxon>
    </lineage>
</organism>
<sequence length="781" mass="88906">ILKKLLNRNSNGFLLRELTGIARVLELCAEKVKEHPEYLFILLPFLKERASDELNYAQGVTDFLSHLGTCTLLVFHNLPTGFQPTSPGYRLQLLELSDLPRTLLLSMAALENHPAIRPQLLQTLQILSSSSDANCASMLHARGAETICLHMNEPDPSGQVLLLSSEILCNLLERGNKEEVSAQLSSLDCVLSLKEAFSHVLQNASQQSDLQLRNDLLMIITVVAENPNSALTESLFAQQLVHLITLTEEKSPSYLAHNLGLTYKNEDFKMKKMLLNLLIPLSKDLAALQLYEEERIILTLLMLVKSPGVMSEHQPGARHWSSIQQEELQLQALVTLSSIAPLMLSDFMSYHGNNYLLLLLDWCDGSHVSFFISGASYFHGFHDRYGRRNKKTQMLHCIRVLRSVTSQGVEFVNQDLCDQGAIHQLLEIILQVEASSDEDDEVAVEIMSEIQVLLSTLCETDFHRKVHKKLGLGHNKLILSTVDCAWSCIVGCYRTEDHFLEKEGAFLLLDLLSVSKFLHPRCVHGVVLSTLLDLCDNPNTLPYLLSWRDVTGQTAPRLLLQLWREEEEELGVGRNHHGGILDPQRPLLNRFQQDESALTFPSNAASLAVMEISENLRAKMYFIFSYLGFQELPGLSTEDYVTLSIVKQYLDFKVGEVWEEISREVRRENVWLFSDDEEALINICKTSEDTARRVMAEQNQILEQRQREDIRKETLFYTEMKSHRKQEALMAKSWDSYVSRTSNYKVLKNYKCCEEKVAENSNYHLFLLFISGTLFPFLANK</sequence>
<dbReference type="Ensembl" id="ENSOMET00000034544.1">
    <property type="protein sequence ID" value="ENSOMEP00000032809.1"/>
    <property type="gene ID" value="ENSOMEG00000018507.1"/>
</dbReference>
<dbReference type="GO" id="GO:0097730">
    <property type="term" value="C:non-motile cilium"/>
    <property type="evidence" value="ECO:0007669"/>
    <property type="project" value="TreeGrafter"/>
</dbReference>
<feature type="domain" description="Cilia- and flagella-associated protein 69 ARM repeats" evidence="1">
    <location>
        <begin position="80"/>
        <end position="661"/>
    </location>
</feature>
<reference evidence="2" key="2">
    <citation type="submission" date="2025-09" db="UniProtKB">
        <authorList>
            <consortium name="Ensembl"/>
        </authorList>
    </citation>
    <scope>IDENTIFICATION</scope>
</reference>
<evidence type="ECO:0000313" key="3">
    <source>
        <dbReference type="Proteomes" id="UP000261560"/>
    </source>
</evidence>
<dbReference type="InterPro" id="IPR016024">
    <property type="entry name" value="ARM-type_fold"/>
</dbReference>
<reference evidence="2" key="1">
    <citation type="submission" date="2025-08" db="UniProtKB">
        <authorList>
            <consortium name="Ensembl"/>
        </authorList>
    </citation>
    <scope>IDENTIFICATION</scope>
</reference>
<dbReference type="PANTHER" id="PTHR14716">
    <property type="entry name" value="CILIA- AND FLAGELLA-ASSOCIATED PROTEIN 69"/>
    <property type="match status" value="1"/>
</dbReference>
<accession>A0A3B3DTP7</accession>
<dbReference type="AlphaFoldDB" id="A0A3B3DTP7"/>
<dbReference type="SUPFAM" id="SSF48371">
    <property type="entry name" value="ARM repeat"/>
    <property type="match status" value="1"/>
</dbReference>